<dbReference type="Gene3D" id="1.10.8.870">
    <property type="entry name" value="Alpha-glycerophosphate oxidase, cap domain"/>
    <property type="match status" value="1"/>
</dbReference>
<sequence length="555" mass="59580">MLLPVLIPAIRSGQAPDSLITPSPMQSPSFFRRATHLARLAETPEWDILVIGGGATGLGVAVDAATRGYRTLLLERADFAQATSSRSTKLVHGGVRYLAQGNVRLVREALRERGRLLRNAPHLVRRQAFVIPCYHWWEQGWYLLGLKLYDALAGRLSLGSARALSAAETRQHLPGLQTRGLRGGVLYYDGQFDDARLALNLAQTAADHGATVLNYVAVTGLQKDAAGRLGGATVRDAETGREYELRAKVVVNATGVFVDAVRHLDQPAPPLVRPSQGVHVVLPRAFLPGAEALMIPSTPDGRVLFAVPWQGRVVVGTTDTLVAQAATEPRPLAAEIDFILETAGRYLARPPQRADVLSTWAGLRPLAAPTQVGAATKEISRGHKLLVSASGLLTITGGKWTTYRQMAEDVVDRARQLGALAVQPCSTAELPIHGFVPTGSAAQPAEAADPLATYGSEAAAVRDLLRENPAWAEELIVGFSGIQAQVVWAARHEMARTVEDVLARRLRLLFLDARAAQAAAPVVARLLAAELGLSETWQQQQLKAFRALAAGYGLP</sequence>
<evidence type="ECO:0000256" key="5">
    <source>
        <dbReference type="ARBA" id="ARBA00022827"/>
    </source>
</evidence>
<dbReference type="PROSITE" id="PS00978">
    <property type="entry name" value="FAD_G3PDH_2"/>
    <property type="match status" value="1"/>
</dbReference>
<accession>A0ABP7S5R6</accession>
<dbReference type="PANTHER" id="PTHR11985">
    <property type="entry name" value="GLYCEROL-3-PHOSPHATE DEHYDROGENASE"/>
    <property type="match status" value="1"/>
</dbReference>
<comment type="similarity">
    <text evidence="2">Belongs to the FAD-dependent glycerol-3-phosphate dehydrogenase family.</text>
</comment>
<proteinExistence type="inferred from homology"/>
<evidence type="ECO:0000256" key="6">
    <source>
        <dbReference type="ARBA" id="ARBA00023002"/>
    </source>
</evidence>
<keyword evidence="5" id="KW-0274">FAD</keyword>
<dbReference type="EMBL" id="BAABDJ010000015">
    <property type="protein sequence ID" value="GAA4006960.1"/>
    <property type="molecule type" value="Genomic_DNA"/>
</dbReference>
<evidence type="ECO:0000259" key="8">
    <source>
        <dbReference type="Pfam" id="PF16901"/>
    </source>
</evidence>
<keyword evidence="4" id="KW-0319">Glycerol metabolism</keyword>
<dbReference type="Gene3D" id="3.50.50.60">
    <property type="entry name" value="FAD/NAD(P)-binding domain"/>
    <property type="match status" value="1"/>
</dbReference>
<dbReference type="InterPro" id="IPR006076">
    <property type="entry name" value="FAD-dep_OxRdtase"/>
</dbReference>
<reference evidence="10" key="1">
    <citation type="journal article" date="2019" name="Int. J. Syst. Evol. Microbiol.">
        <title>The Global Catalogue of Microorganisms (GCM) 10K type strain sequencing project: providing services to taxonomists for standard genome sequencing and annotation.</title>
        <authorList>
            <consortium name="The Broad Institute Genomics Platform"/>
            <consortium name="The Broad Institute Genome Sequencing Center for Infectious Disease"/>
            <person name="Wu L."/>
            <person name="Ma J."/>
        </authorList>
    </citation>
    <scope>NUCLEOTIDE SEQUENCE [LARGE SCALE GENOMIC DNA]</scope>
    <source>
        <strain evidence="10">JCM 17224</strain>
    </source>
</reference>
<comment type="caution">
    <text evidence="9">The sequence shown here is derived from an EMBL/GenBank/DDBJ whole genome shotgun (WGS) entry which is preliminary data.</text>
</comment>
<dbReference type="PRINTS" id="PR01001">
    <property type="entry name" value="FADG3PDH"/>
</dbReference>
<dbReference type="Pfam" id="PF01266">
    <property type="entry name" value="DAO"/>
    <property type="match status" value="1"/>
</dbReference>
<comment type="cofactor">
    <cofactor evidence="1">
        <name>FAD</name>
        <dbReference type="ChEBI" id="CHEBI:57692"/>
    </cofactor>
</comment>
<evidence type="ECO:0000259" key="7">
    <source>
        <dbReference type="Pfam" id="PF01266"/>
    </source>
</evidence>
<evidence type="ECO:0000256" key="2">
    <source>
        <dbReference type="ARBA" id="ARBA00007330"/>
    </source>
</evidence>
<keyword evidence="3" id="KW-0285">Flavoprotein</keyword>
<name>A0ABP7S5R6_9BACT</name>
<keyword evidence="10" id="KW-1185">Reference proteome</keyword>
<feature type="domain" description="Alpha-glycerophosphate oxidase C-terminal" evidence="8">
    <location>
        <begin position="414"/>
        <end position="536"/>
    </location>
</feature>
<evidence type="ECO:0000256" key="4">
    <source>
        <dbReference type="ARBA" id="ARBA00022798"/>
    </source>
</evidence>
<evidence type="ECO:0000313" key="9">
    <source>
        <dbReference type="EMBL" id="GAA4006960.1"/>
    </source>
</evidence>
<dbReference type="InterPro" id="IPR036188">
    <property type="entry name" value="FAD/NAD-bd_sf"/>
</dbReference>
<gene>
    <name evidence="9" type="ORF">GCM10022408_18540</name>
</gene>
<dbReference type="InterPro" id="IPR000447">
    <property type="entry name" value="G3P_DH_FAD-dep"/>
</dbReference>
<feature type="domain" description="FAD dependent oxidoreductase" evidence="7">
    <location>
        <begin position="47"/>
        <end position="404"/>
    </location>
</feature>
<dbReference type="InterPro" id="IPR031656">
    <property type="entry name" value="DAO_C"/>
</dbReference>
<evidence type="ECO:0000313" key="10">
    <source>
        <dbReference type="Proteomes" id="UP001500567"/>
    </source>
</evidence>
<evidence type="ECO:0000256" key="1">
    <source>
        <dbReference type="ARBA" id="ARBA00001974"/>
    </source>
</evidence>
<dbReference type="Pfam" id="PF16901">
    <property type="entry name" value="DAO_C"/>
    <property type="match status" value="1"/>
</dbReference>
<protein>
    <submittedName>
        <fullName evidence="9">Glycerol-3-phosphate dehydrogenase/oxidase</fullName>
    </submittedName>
</protein>
<dbReference type="PANTHER" id="PTHR11985:SF35">
    <property type="entry name" value="ANAEROBIC GLYCEROL-3-PHOSPHATE DEHYDROGENASE SUBUNIT A"/>
    <property type="match status" value="1"/>
</dbReference>
<organism evidence="9 10">
    <name type="scientific">Hymenobacter fastidiosus</name>
    <dbReference type="NCBI Taxonomy" id="486264"/>
    <lineage>
        <taxon>Bacteria</taxon>
        <taxon>Pseudomonadati</taxon>
        <taxon>Bacteroidota</taxon>
        <taxon>Cytophagia</taxon>
        <taxon>Cytophagales</taxon>
        <taxon>Hymenobacteraceae</taxon>
        <taxon>Hymenobacter</taxon>
    </lineage>
</organism>
<dbReference type="SUPFAM" id="SSF51905">
    <property type="entry name" value="FAD/NAD(P)-binding domain"/>
    <property type="match status" value="1"/>
</dbReference>
<dbReference type="InterPro" id="IPR038299">
    <property type="entry name" value="DAO_C_sf"/>
</dbReference>
<keyword evidence="6" id="KW-0560">Oxidoreductase</keyword>
<dbReference type="Proteomes" id="UP001500567">
    <property type="component" value="Unassembled WGS sequence"/>
</dbReference>
<evidence type="ECO:0000256" key="3">
    <source>
        <dbReference type="ARBA" id="ARBA00022630"/>
    </source>
</evidence>
<dbReference type="Gene3D" id="3.30.9.10">
    <property type="entry name" value="D-Amino Acid Oxidase, subunit A, domain 2"/>
    <property type="match status" value="1"/>
</dbReference>